<gene>
    <name evidence="2" type="ORF">FHR33_006033</name>
</gene>
<organism evidence="2 3">
    <name type="scientific">Nonomuraea dietziae</name>
    <dbReference type="NCBI Taxonomy" id="65515"/>
    <lineage>
        <taxon>Bacteria</taxon>
        <taxon>Bacillati</taxon>
        <taxon>Actinomycetota</taxon>
        <taxon>Actinomycetes</taxon>
        <taxon>Streptosporangiales</taxon>
        <taxon>Streptosporangiaceae</taxon>
        <taxon>Nonomuraea</taxon>
    </lineage>
</organism>
<feature type="compositionally biased region" description="Low complexity" evidence="1">
    <location>
        <begin position="86"/>
        <end position="95"/>
    </location>
</feature>
<sequence length="234" mass="24741">MTDRRPHSQRRSPTGATARHHRFPELIGHQTLNHRMPAQTDRQRGGLTSPATDVTCPLLRTSQPGDSQPSEPHPNRSPAWRSAFRSPTTSTSTSPALGATMRQSASPSSPLACRPSPPSSMWCSRAVKSVGVMVPWYQGVKSTECAPCVEQRLIEGVAADASPHNPACLPLPRRSPAADHPVWGVGCGASGVGRRVWGVGCGASGVGRRVWGVGCGASGVGRHGPRTGRALSWL</sequence>
<protein>
    <submittedName>
        <fullName evidence="2">Uncharacterized protein</fullName>
    </submittedName>
</protein>
<feature type="compositionally biased region" description="Polar residues" evidence="1">
    <location>
        <begin position="60"/>
        <end position="70"/>
    </location>
</feature>
<dbReference type="Proteomes" id="UP000579945">
    <property type="component" value="Unassembled WGS sequence"/>
</dbReference>
<proteinExistence type="predicted"/>
<dbReference type="EMBL" id="JACIBV010000001">
    <property type="protein sequence ID" value="MBB3730173.1"/>
    <property type="molecule type" value="Genomic_DNA"/>
</dbReference>
<dbReference type="AlphaFoldDB" id="A0A7W5Y9X0"/>
<comment type="caution">
    <text evidence="2">The sequence shown here is derived from an EMBL/GenBank/DDBJ whole genome shotgun (WGS) entry which is preliminary data.</text>
</comment>
<accession>A0A7W5Y9X0</accession>
<feature type="region of interest" description="Disordered" evidence="1">
    <location>
        <begin position="1"/>
        <end position="114"/>
    </location>
</feature>
<evidence type="ECO:0000256" key="1">
    <source>
        <dbReference type="SAM" id="MobiDB-lite"/>
    </source>
</evidence>
<reference evidence="2 3" key="1">
    <citation type="submission" date="2020-08" db="EMBL/GenBank/DDBJ databases">
        <title>Sequencing the genomes of 1000 actinobacteria strains.</title>
        <authorList>
            <person name="Klenk H.-P."/>
        </authorList>
    </citation>
    <scope>NUCLEOTIDE SEQUENCE [LARGE SCALE GENOMIC DNA]</scope>
    <source>
        <strain evidence="2 3">DSM 44320</strain>
    </source>
</reference>
<evidence type="ECO:0000313" key="3">
    <source>
        <dbReference type="Proteomes" id="UP000579945"/>
    </source>
</evidence>
<evidence type="ECO:0000313" key="2">
    <source>
        <dbReference type="EMBL" id="MBB3730173.1"/>
    </source>
</evidence>
<name>A0A7W5Y9X0_9ACTN</name>
<keyword evidence="3" id="KW-1185">Reference proteome</keyword>